<sequence length="66" mass="7881">MSFTKLIPLNILAVAMKTETKVFAERNLIPNSIHINSFLYYTSYFELFQMLVIIIYFKIIRKNYIV</sequence>
<feature type="transmembrane region" description="Helical" evidence="1">
    <location>
        <begin position="38"/>
        <end position="57"/>
    </location>
</feature>
<keyword evidence="1" id="KW-0812">Transmembrane</keyword>
<name>A0A3M7S480_BRAPC</name>
<evidence type="ECO:0000313" key="3">
    <source>
        <dbReference type="Proteomes" id="UP000276133"/>
    </source>
</evidence>
<evidence type="ECO:0000313" key="2">
    <source>
        <dbReference type="EMBL" id="RNA30435.1"/>
    </source>
</evidence>
<comment type="caution">
    <text evidence="2">The sequence shown here is derived from an EMBL/GenBank/DDBJ whole genome shotgun (WGS) entry which is preliminary data.</text>
</comment>
<keyword evidence="1" id="KW-0472">Membrane</keyword>
<gene>
    <name evidence="2" type="ORF">BpHYR1_041523</name>
</gene>
<keyword evidence="1" id="KW-1133">Transmembrane helix</keyword>
<keyword evidence="3" id="KW-1185">Reference proteome</keyword>
<accession>A0A3M7S480</accession>
<organism evidence="2 3">
    <name type="scientific">Brachionus plicatilis</name>
    <name type="common">Marine rotifer</name>
    <name type="synonym">Brachionus muelleri</name>
    <dbReference type="NCBI Taxonomy" id="10195"/>
    <lineage>
        <taxon>Eukaryota</taxon>
        <taxon>Metazoa</taxon>
        <taxon>Spiralia</taxon>
        <taxon>Gnathifera</taxon>
        <taxon>Rotifera</taxon>
        <taxon>Eurotatoria</taxon>
        <taxon>Monogononta</taxon>
        <taxon>Pseudotrocha</taxon>
        <taxon>Ploima</taxon>
        <taxon>Brachionidae</taxon>
        <taxon>Brachionus</taxon>
    </lineage>
</organism>
<dbReference type="Proteomes" id="UP000276133">
    <property type="component" value="Unassembled WGS sequence"/>
</dbReference>
<dbReference type="EMBL" id="REGN01002088">
    <property type="protein sequence ID" value="RNA30435.1"/>
    <property type="molecule type" value="Genomic_DNA"/>
</dbReference>
<proteinExistence type="predicted"/>
<dbReference type="AlphaFoldDB" id="A0A3M7S480"/>
<evidence type="ECO:0000256" key="1">
    <source>
        <dbReference type="SAM" id="Phobius"/>
    </source>
</evidence>
<protein>
    <submittedName>
        <fullName evidence="2">Uncharacterized protein</fullName>
    </submittedName>
</protein>
<reference evidence="2 3" key="1">
    <citation type="journal article" date="2018" name="Sci. Rep.">
        <title>Genomic signatures of local adaptation to the degree of environmental predictability in rotifers.</title>
        <authorList>
            <person name="Franch-Gras L."/>
            <person name="Hahn C."/>
            <person name="Garcia-Roger E.M."/>
            <person name="Carmona M.J."/>
            <person name="Serra M."/>
            <person name="Gomez A."/>
        </authorList>
    </citation>
    <scope>NUCLEOTIDE SEQUENCE [LARGE SCALE GENOMIC DNA]</scope>
    <source>
        <strain evidence="2">HYR1</strain>
    </source>
</reference>